<proteinExistence type="predicted"/>
<feature type="non-terminal residue" evidence="2">
    <location>
        <position position="1"/>
    </location>
</feature>
<gene>
    <name evidence="2" type="ORF">FRY97_17735</name>
</gene>
<dbReference type="InterPro" id="IPR026444">
    <property type="entry name" value="Secre_tail"/>
</dbReference>
<reference evidence="2 3" key="1">
    <citation type="submission" date="2019-08" db="EMBL/GenBank/DDBJ databases">
        <title>Genome of Phaeodactylibacter luteus.</title>
        <authorList>
            <person name="Bowman J.P."/>
        </authorList>
    </citation>
    <scope>NUCLEOTIDE SEQUENCE [LARGE SCALE GENOMIC DNA]</scope>
    <source>
        <strain evidence="2 3">KCTC 42180</strain>
    </source>
</reference>
<dbReference type="RefSeq" id="WP_147168909.1">
    <property type="nucleotide sequence ID" value="NZ_VOOR01000048.1"/>
</dbReference>
<evidence type="ECO:0000259" key="1">
    <source>
        <dbReference type="Pfam" id="PF18962"/>
    </source>
</evidence>
<dbReference type="EMBL" id="VOOR01000048">
    <property type="protein sequence ID" value="TXB61685.1"/>
    <property type="molecule type" value="Genomic_DNA"/>
</dbReference>
<organism evidence="2 3">
    <name type="scientific">Phaeodactylibacter luteus</name>
    <dbReference type="NCBI Taxonomy" id="1564516"/>
    <lineage>
        <taxon>Bacteria</taxon>
        <taxon>Pseudomonadati</taxon>
        <taxon>Bacteroidota</taxon>
        <taxon>Saprospiria</taxon>
        <taxon>Saprospirales</taxon>
        <taxon>Haliscomenobacteraceae</taxon>
        <taxon>Phaeodactylibacter</taxon>
    </lineage>
</organism>
<sequence length="462" mass="47669">ICQNAVVQLDANGMGSVTASDIDNGSTDACGIASLMLDVAAFGCAEVGMNTVTLTVTDENSNVSMCTATVTVEDNVAPTALCLNTTVELGPNGAYILQEEDVYDAAGSSDNCGIASIVFDPVTFDCDDLGQVFVSGVTIEDELGNSSSCTANILVEEGSSLAAPWYEAKVGDSPGTSAGYSPCTGGGAFSLEAGGLNPINGPQDNLGSILQTVCGDVSITAQVSDVANGYAGLVIRESTAAGSRYVGLYTAGSSIYRRESRAMPNGPKQAALYMGSTAGWMRLERQGNLVRLYRSFNGVQFQLLTQVFINLPACADIGLAVFSIRPGQDGTATFTNVSLAGAGPALKGAVVPANHLGLKEGEPLDAPGMFLESLSGSSVLPSQAKVYPNPARGQFTLELGSPLEAEATVVLRDQLGRAVGTKRLEPGQAQSVWDVSALPSGVYLLQWYGQEGAAASLRILVE</sequence>
<comment type="caution">
    <text evidence="2">The sequence shown here is derived from an EMBL/GenBank/DDBJ whole genome shotgun (WGS) entry which is preliminary data.</text>
</comment>
<dbReference type="Proteomes" id="UP000321580">
    <property type="component" value="Unassembled WGS sequence"/>
</dbReference>
<name>A0A5C6RID6_9BACT</name>
<protein>
    <submittedName>
        <fullName evidence="2">T9SS type A sorting domain-containing protein</fullName>
    </submittedName>
</protein>
<evidence type="ECO:0000313" key="2">
    <source>
        <dbReference type="EMBL" id="TXB61685.1"/>
    </source>
</evidence>
<dbReference type="Pfam" id="PF18962">
    <property type="entry name" value="Por_Secre_tail"/>
    <property type="match status" value="1"/>
</dbReference>
<feature type="domain" description="Secretion system C-terminal sorting" evidence="1">
    <location>
        <begin position="386"/>
        <end position="451"/>
    </location>
</feature>
<keyword evidence="3" id="KW-1185">Reference proteome</keyword>
<accession>A0A5C6RID6</accession>
<dbReference type="OrthoDB" id="9805017at2"/>
<evidence type="ECO:0000313" key="3">
    <source>
        <dbReference type="Proteomes" id="UP000321580"/>
    </source>
</evidence>
<dbReference type="NCBIfam" id="TIGR04183">
    <property type="entry name" value="Por_Secre_tail"/>
    <property type="match status" value="1"/>
</dbReference>
<dbReference type="AlphaFoldDB" id="A0A5C6RID6"/>
<dbReference type="Gene3D" id="2.60.120.200">
    <property type="match status" value="1"/>
</dbReference>